<dbReference type="GeneID" id="43663582"/>
<dbReference type="Proteomes" id="UP000325579">
    <property type="component" value="Unassembled WGS sequence"/>
</dbReference>
<dbReference type="EMBL" id="ML736778">
    <property type="protein sequence ID" value="KAE8403298.1"/>
    <property type="molecule type" value="Genomic_DNA"/>
</dbReference>
<keyword evidence="1" id="KW-1133">Transmembrane helix</keyword>
<evidence type="ECO:0000256" key="1">
    <source>
        <dbReference type="SAM" id="Phobius"/>
    </source>
</evidence>
<proteinExistence type="predicted"/>
<keyword evidence="3" id="KW-1185">Reference proteome</keyword>
<dbReference type="AlphaFoldDB" id="A0A5N7DBZ4"/>
<keyword evidence="1" id="KW-0472">Membrane</keyword>
<sequence>MIRRPGWICIQDTPLDGLFLQIILFWSGPSDIYLAFGVSRITTSFDYLIMTIGAVILTRRQSRSYELRRSTYLDQISSAGRSLHRVSTA</sequence>
<gene>
    <name evidence="2" type="ORF">BDV37DRAFT_145844</name>
</gene>
<dbReference type="RefSeq" id="XP_031940617.1">
    <property type="nucleotide sequence ID" value="XM_032078891.1"/>
</dbReference>
<evidence type="ECO:0000313" key="3">
    <source>
        <dbReference type="Proteomes" id="UP000325579"/>
    </source>
</evidence>
<organism evidence="2 3">
    <name type="scientific">Aspergillus pseudonomiae</name>
    <dbReference type="NCBI Taxonomy" id="1506151"/>
    <lineage>
        <taxon>Eukaryota</taxon>
        <taxon>Fungi</taxon>
        <taxon>Dikarya</taxon>
        <taxon>Ascomycota</taxon>
        <taxon>Pezizomycotina</taxon>
        <taxon>Eurotiomycetes</taxon>
        <taxon>Eurotiomycetidae</taxon>
        <taxon>Eurotiales</taxon>
        <taxon>Aspergillaceae</taxon>
        <taxon>Aspergillus</taxon>
        <taxon>Aspergillus subgen. Circumdati</taxon>
    </lineage>
</organism>
<name>A0A5N7DBZ4_9EURO</name>
<feature type="transmembrane region" description="Helical" evidence="1">
    <location>
        <begin position="32"/>
        <end position="58"/>
    </location>
</feature>
<keyword evidence="1" id="KW-0812">Transmembrane</keyword>
<feature type="transmembrane region" description="Helical" evidence="1">
    <location>
        <begin position="7"/>
        <end position="26"/>
    </location>
</feature>
<evidence type="ECO:0000313" key="2">
    <source>
        <dbReference type="EMBL" id="KAE8403298.1"/>
    </source>
</evidence>
<accession>A0A5N7DBZ4</accession>
<protein>
    <submittedName>
        <fullName evidence="2">Uncharacterized protein</fullName>
    </submittedName>
</protein>
<reference evidence="2 3" key="1">
    <citation type="submission" date="2019-04" db="EMBL/GenBank/DDBJ databases">
        <authorList>
            <consortium name="DOE Joint Genome Institute"/>
            <person name="Mondo S."/>
            <person name="Kjaerbolling I."/>
            <person name="Vesth T."/>
            <person name="Frisvad J.C."/>
            <person name="Nybo J.L."/>
            <person name="Theobald S."/>
            <person name="Kildgaard S."/>
            <person name="Isbrandt T."/>
            <person name="Kuo A."/>
            <person name="Sato A."/>
            <person name="Lyhne E.K."/>
            <person name="Kogle M.E."/>
            <person name="Wiebenga A."/>
            <person name="Kun R.S."/>
            <person name="Lubbers R.J."/>
            <person name="Makela M.R."/>
            <person name="Barry K."/>
            <person name="Chovatia M."/>
            <person name="Clum A."/>
            <person name="Daum C."/>
            <person name="Haridas S."/>
            <person name="He G."/>
            <person name="LaButti K."/>
            <person name="Lipzen A."/>
            <person name="Riley R."/>
            <person name="Salamov A."/>
            <person name="Simmons B.A."/>
            <person name="Magnuson J.K."/>
            <person name="Henrissat B."/>
            <person name="Mortensen U.H."/>
            <person name="Larsen T.O."/>
            <person name="Devries R.P."/>
            <person name="Grigoriev I.V."/>
            <person name="Machida M."/>
            <person name="Baker S.E."/>
            <person name="Andersen M.R."/>
            <person name="Cantor M.N."/>
            <person name="Hua S.X."/>
        </authorList>
    </citation>
    <scope>NUCLEOTIDE SEQUENCE [LARGE SCALE GENOMIC DNA]</scope>
    <source>
        <strain evidence="2 3">CBS 119388</strain>
    </source>
</reference>